<reference evidence="4 5" key="1">
    <citation type="submission" date="2023-11" db="EMBL/GenBank/DDBJ databases">
        <title>Dfirmibasis_genome.</title>
        <authorList>
            <person name="Edelbroek B."/>
            <person name="Kjellin J."/>
            <person name="Jerlstrom-Hultqvist J."/>
            <person name="Soderbom F."/>
        </authorList>
    </citation>
    <scope>NUCLEOTIDE SEQUENCE [LARGE SCALE GENOMIC DNA]</scope>
    <source>
        <strain evidence="4 5">TNS-C-14</strain>
    </source>
</reference>
<dbReference type="GO" id="GO:0019867">
    <property type="term" value="C:outer membrane"/>
    <property type="evidence" value="ECO:0007669"/>
    <property type="project" value="InterPro"/>
</dbReference>
<evidence type="ECO:0000313" key="5">
    <source>
        <dbReference type="Proteomes" id="UP001344447"/>
    </source>
</evidence>
<dbReference type="AlphaFoldDB" id="A0AAN7TU28"/>
<dbReference type="InterPro" id="IPR000184">
    <property type="entry name" value="Bac_surfAg_D15"/>
</dbReference>
<protein>
    <recommendedName>
        <fullName evidence="3">Bacterial surface antigen (D15) domain-containing protein</fullName>
    </recommendedName>
</protein>
<evidence type="ECO:0000256" key="1">
    <source>
        <dbReference type="ARBA" id="ARBA00004370"/>
    </source>
</evidence>
<gene>
    <name evidence="4" type="ORF">RB653_007133</name>
</gene>
<organism evidence="4 5">
    <name type="scientific">Dictyostelium firmibasis</name>
    <dbReference type="NCBI Taxonomy" id="79012"/>
    <lineage>
        <taxon>Eukaryota</taxon>
        <taxon>Amoebozoa</taxon>
        <taxon>Evosea</taxon>
        <taxon>Eumycetozoa</taxon>
        <taxon>Dictyostelia</taxon>
        <taxon>Dictyosteliales</taxon>
        <taxon>Dictyosteliaceae</taxon>
        <taxon>Dictyostelium</taxon>
    </lineage>
</organism>
<evidence type="ECO:0000256" key="2">
    <source>
        <dbReference type="ARBA" id="ARBA00023136"/>
    </source>
</evidence>
<evidence type="ECO:0000313" key="4">
    <source>
        <dbReference type="EMBL" id="KAK5575997.1"/>
    </source>
</evidence>
<dbReference type="EMBL" id="JAVFKY010000005">
    <property type="protein sequence ID" value="KAK5575997.1"/>
    <property type="molecule type" value="Genomic_DNA"/>
</dbReference>
<sequence>MENDQIKIKFENINSKDEFLLETYFKGFEKLKRRDWNNALESILILMEKENVVSGGDYEIDNRTDEITIKSKDRGISIGVSVNTDKTTSGKFDLSNPFGKGGLIGFELNAGMYKNFNGSMIFTDRFANRLSLTKSTQEPIIEDKNFKIDETSLSYSFQKNLHKFSIFSSDGHVSVLPINTNKEHLASTGTSYKTGFSHIFSLNKNGETFSQYFKIHSEIALPIVSSCSFLKSILTYSLDYPLYKGLRLKSSFITGGIFNFTKNSMIPLSQRFFNGRDYNFEGYIDSSLTEKGKSPYLGGNFFFTFRTSLLHQLKDNVNVMVYHCIGNTVLPLGNNNTFKSTALNLFSPNSLRSSVGIGLSLDMGPVDVECSIVKPLSFNSQDNTNNFAMGVSVKA</sequence>
<evidence type="ECO:0000259" key="3">
    <source>
        <dbReference type="Pfam" id="PF01103"/>
    </source>
</evidence>
<keyword evidence="5" id="KW-1185">Reference proteome</keyword>
<dbReference type="Gene3D" id="2.40.160.50">
    <property type="entry name" value="membrane protein fhac: a member of the omp85/tpsb transporter family"/>
    <property type="match status" value="1"/>
</dbReference>
<proteinExistence type="predicted"/>
<keyword evidence="2" id="KW-0472">Membrane</keyword>
<comment type="subcellular location">
    <subcellularLocation>
        <location evidence="1">Membrane</location>
    </subcellularLocation>
</comment>
<feature type="domain" description="Bacterial surface antigen (D15)" evidence="3">
    <location>
        <begin position="96"/>
        <end position="392"/>
    </location>
</feature>
<dbReference type="Proteomes" id="UP001344447">
    <property type="component" value="Unassembled WGS sequence"/>
</dbReference>
<dbReference type="Pfam" id="PF01103">
    <property type="entry name" value="Omp85"/>
    <property type="match status" value="1"/>
</dbReference>
<comment type="caution">
    <text evidence="4">The sequence shown here is derived from an EMBL/GenBank/DDBJ whole genome shotgun (WGS) entry which is preliminary data.</text>
</comment>
<accession>A0AAN7TU28</accession>
<name>A0AAN7TU28_9MYCE</name>